<dbReference type="GO" id="GO:0000160">
    <property type="term" value="P:phosphorelay signal transduction system"/>
    <property type="evidence" value="ECO:0007669"/>
    <property type="project" value="InterPro"/>
</dbReference>
<dbReference type="EMBL" id="JAHHHD010000011">
    <property type="protein sequence ID" value="MBW4659323.1"/>
    <property type="molecule type" value="Genomic_DNA"/>
</dbReference>
<dbReference type="SUPFAM" id="SSF52172">
    <property type="entry name" value="CheY-like"/>
    <property type="match status" value="2"/>
</dbReference>
<dbReference type="Gene3D" id="3.40.50.2300">
    <property type="match status" value="2"/>
</dbReference>
<dbReference type="InterPro" id="IPR001789">
    <property type="entry name" value="Sig_transdc_resp-reg_receiver"/>
</dbReference>
<dbReference type="PROSITE" id="PS50110">
    <property type="entry name" value="RESPONSE_REGULATORY"/>
    <property type="match status" value="2"/>
</dbReference>
<comment type="caution">
    <text evidence="4">The sequence shown here is derived from an EMBL/GenBank/DDBJ whole genome shotgun (WGS) entry which is preliminary data.</text>
</comment>
<proteinExistence type="predicted"/>
<dbReference type="AlphaFoldDB" id="A0A951QAQ3"/>
<feature type="modified residue" description="4-aspartylphosphate" evidence="2">
    <location>
        <position position="205"/>
    </location>
</feature>
<feature type="domain" description="Response regulatory" evidence="3">
    <location>
        <begin position="7"/>
        <end position="127"/>
    </location>
</feature>
<organism evidence="4 5">
    <name type="scientific">Drouetiella hepatica Uher 2000/2452</name>
    <dbReference type="NCBI Taxonomy" id="904376"/>
    <lineage>
        <taxon>Bacteria</taxon>
        <taxon>Bacillati</taxon>
        <taxon>Cyanobacteriota</taxon>
        <taxon>Cyanophyceae</taxon>
        <taxon>Oculatellales</taxon>
        <taxon>Oculatellaceae</taxon>
        <taxon>Drouetiella</taxon>
    </lineage>
</organism>
<protein>
    <submittedName>
        <fullName evidence="4">Response regulator</fullName>
    </submittedName>
</protein>
<dbReference type="SMART" id="SM00448">
    <property type="entry name" value="REC"/>
    <property type="match status" value="2"/>
</dbReference>
<gene>
    <name evidence="4" type="ORF">KME15_11660</name>
</gene>
<evidence type="ECO:0000313" key="4">
    <source>
        <dbReference type="EMBL" id="MBW4659323.1"/>
    </source>
</evidence>
<keyword evidence="1 2" id="KW-0597">Phosphoprotein</keyword>
<dbReference type="PANTHER" id="PTHR44591:SF3">
    <property type="entry name" value="RESPONSE REGULATORY DOMAIN-CONTAINING PROTEIN"/>
    <property type="match status" value="1"/>
</dbReference>
<feature type="domain" description="Response regulatory" evidence="3">
    <location>
        <begin position="156"/>
        <end position="274"/>
    </location>
</feature>
<dbReference type="PANTHER" id="PTHR44591">
    <property type="entry name" value="STRESS RESPONSE REGULATOR PROTEIN 1"/>
    <property type="match status" value="1"/>
</dbReference>
<evidence type="ECO:0000256" key="1">
    <source>
        <dbReference type="ARBA" id="ARBA00022553"/>
    </source>
</evidence>
<evidence type="ECO:0000256" key="2">
    <source>
        <dbReference type="PROSITE-ProRule" id="PRU00169"/>
    </source>
</evidence>
<name>A0A951QAQ3_9CYAN</name>
<reference evidence="4" key="1">
    <citation type="submission" date="2021-05" db="EMBL/GenBank/DDBJ databases">
        <authorList>
            <person name="Pietrasiak N."/>
            <person name="Ward R."/>
            <person name="Stajich J.E."/>
            <person name="Kurbessoian T."/>
        </authorList>
    </citation>
    <scope>NUCLEOTIDE SEQUENCE</scope>
    <source>
        <strain evidence="4">UHER 2000/2452</strain>
    </source>
</reference>
<evidence type="ECO:0000313" key="5">
    <source>
        <dbReference type="Proteomes" id="UP000757435"/>
    </source>
</evidence>
<dbReference type="Proteomes" id="UP000757435">
    <property type="component" value="Unassembled WGS sequence"/>
</dbReference>
<dbReference type="InterPro" id="IPR050595">
    <property type="entry name" value="Bact_response_regulator"/>
</dbReference>
<accession>A0A951QAQ3</accession>
<dbReference type="InterPro" id="IPR011006">
    <property type="entry name" value="CheY-like_superfamily"/>
</dbReference>
<sequence>MFAIPIRILLVDDDAAFLYALSEGIHRHFEVSEETVEIITCQSATEAFRQVETSDFDVIISDIRMPVMDGLELLDIMRVWQPGTPVLLASSHEDYEVAVQALRGGAYDLLQKPIEWDHFMTSFKSAVQARQIDRMQKEIATQQSSVNSWTLLRGIKVLLVDDDRDGCEMQRMALQAYGANVTAVNSAEAALNVLKSLNPDVIVSDIRMPQTDGYDFMQEVRRQSSYSSGEVPAVALTAYARNEDRTRALNAGFQLQLTKPVKPATLALTIIGLLKGEGWR</sequence>
<reference evidence="4" key="2">
    <citation type="journal article" date="2022" name="Microbiol. Resour. Announc.">
        <title>Metagenome Sequencing to Explore Phylogenomics of Terrestrial Cyanobacteria.</title>
        <authorList>
            <person name="Ward R.D."/>
            <person name="Stajich J.E."/>
            <person name="Johansen J.R."/>
            <person name="Huntemann M."/>
            <person name="Clum A."/>
            <person name="Foster B."/>
            <person name="Foster B."/>
            <person name="Roux S."/>
            <person name="Palaniappan K."/>
            <person name="Varghese N."/>
            <person name="Mukherjee S."/>
            <person name="Reddy T.B.K."/>
            <person name="Daum C."/>
            <person name="Copeland A."/>
            <person name="Chen I.A."/>
            <person name="Ivanova N.N."/>
            <person name="Kyrpides N.C."/>
            <person name="Shapiro N."/>
            <person name="Eloe-Fadrosh E.A."/>
            <person name="Pietrasiak N."/>
        </authorList>
    </citation>
    <scope>NUCLEOTIDE SEQUENCE</scope>
    <source>
        <strain evidence="4">UHER 2000/2452</strain>
    </source>
</reference>
<dbReference type="Pfam" id="PF00072">
    <property type="entry name" value="Response_reg"/>
    <property type="match status" value="2"/>
</dbReference>
<dbReference type="CDD" id="cd17580">
    <property type="entry name" value="REC_2_DhkD-like"/>
    <property type="match status" value="1"/>
</dbReference>
<evidence type="ECO:0000259" key="3">
    <source>
        <dbReference type="PROSITE" id="PS50110"/>
    </source>
</evidence>
<feature type="modified residue" description="4-aspartylphosphate" evidence="2">
    <location>
        <position position="62"/>
    </location>
</feature>